<reference evidence="2" key="1">
    <citation type="submission" date="2021-03" db="EMBL/GenBank/DDBJ databases">
        <title>Draft genome sequence of rust myrtle Austropuccinia psidii MF-1, a brazilian biotype.</title>
        <authorList>
            <person name="Quecine M.C."/>
            <person name="Pachon D.M.R."/>
            <person name="Bonatelli M.L."/>
            <person name="Correr F.H."/>
            <person name="Franceschini L.M."/>
            <person name="Leite T.F."/>
            <person name="Margarido G.R.A."/>
            <person name="Almeida C.A."/>
            <person name="Ferrarezi J.A."/>
            <person name="Labate C.A."/>
        </authorList>
    </citation>
    <scope>NUCLEOTIDE SEQUENCE</scope>
    <source>
        <strain evidence="2">MF-1</strain>
    </source>
</reference>
<dbReference type="EMBL" id="AVOT02040455">
    <property type="protein sequence ID" value="MBW0535681.1"/>
    <property type="molecule type" value="Genomic_DNA"/>
</dbReference>
<sequence length="89" mass="10371">MKDILVEAPQASTRKNPPQRVPNKGNKSQKGDQKGKKKAKENCNTPYPRNHRIPKKQKTAMKNVFNIARTMMEFKNKEVERMNQSFTKK</sequence>
<gene>
    <name evidence="2" type="ORF">O181_075396</name>
</gene>
<accession>A0A9Q3F8G8</accession>
<dbReference type="Proteomes" id="UP000765509">
    <property type="component" value="Unassembled WGS sequence"/>
</dbReference>
<protein>
    <submittedName>
        <fullName evidence="2">Uncharacterized protein</fullName>
    </submittedName>
</protein>
<proteinExistence type="predicted"/>
<evidence type="ECO:0000313" key="2">
    <source>
        <dbReference type="EMBL" id="MBW0535681.1"/>
    </source>
</evidence>
<feature type="region of interest" description="Disordered" evidence="1">
    <location>
        <begin position="1"/>
        <end position="57"/>
    </location>
</feature>
<evidence type="ECO:0000256" key="1">
    <source>
        <dbReference type="SAM" id="MobiDB-lite"/>
    </source>
</evidence>
<organism evidence="2 3">
    <name type="scientific">Austropuccinia psidii MF-1</name>
    <dbReference type="NCBI Taxonomy" id="1389203"/>
    <lineage>
        <taxon>Eukaryota</taxon>
        <taxon>Fungi</taxon>
        <taxon>Dikarya</taxon>
        <taxon>Basidiomycota</taxon>
        <taxon>Pucciniomycotina</taxon>
        <taxon>Pucciniomycetes</taxon>
        <taxon>Pucciniales</taxon>
        <taxon>Sphaerophragmiaceae</taxon>
        <taxon>Austropuccinia</taxon>
    </lineage>
</organism>
<evidence type="ECO:0000313" key="3">
    <source>
        <dbReference type="Proteomes" id="UP000765509"/>
    </source>
</evidence>
<comment type="caution">
    <text evidence="2">The sequence shown here is derived from an EMBL/GenBank/DDBJ whole genome shotgun (WGS) entry which is preliminary data.</text>
</comment>
<name>A0A9Q3F8G8_9BASI</name>
<dbReference type="AlphaFoldDB" id="A0A9Q3F8G8"/>
<keyword evidence="3" id="KW-1185">Reference proteome</keyword>